<dbReference type="AlphaFoldDB" id="A0A0F8WV49"/>
<sequence length="84" mass="9925">MTKPFKTVVTEDFRQHIVNDSGMMSYWTDRGRDLIRNLQSGQLAKGEYWTKYKTVKFALADEMKEFYEDQLLGDESSLKDELIH</sequence>
<gene>
    <name evidence="1" type="ORF">LCGC14_3106270</name>
</gene>
<protein>
    <submittedName>
        <fullName evidence="1">Uncharacterized protein</fullName>
    </submittedName>
</protein>
<accession>A0A0F8WV49</accession>
<name>A0A0F8WV49_9ZZZZ</name>
<comment type="caution">
    <text evidence="1">The sequence shown here is derived from an EMBL/GenBank/DDBJ whole genome shotgun (WGS) entry which is preliminary data.</text>
</comment>
<dbReference type="EMBL" id="LAZR01067087">
    <property type="protein sequence ID" value="KKK52305.1"/>
    <property type="molecule type" value="Genomic_DNA"/>
</dbReference>
<reference evidence="1" key="1">
    <citation type="journal article" date="2015" name="Nature">
        <title>Complex archaea that bridge the gap between prokaryotes and eukaryotes.</title>
        <authorList>
            <person name="Spang A."/>
            <person name="Saw J.H."/>
            <person name="Jorgensen S.L."/>
            <person name="Zaremba-Niedzwiedzka K."/>
            <person name="Martijn J."/>
            <person name="Lind A.E."/>
            <person name="van Eijk R."/>
            <person name="Schleper C."/>
            <person name="Guy L."/>
            <person name="Ettema T.J."/>
        </authorList>
    </citation>
    <scope>NUCLEOTIDE SEQUENCE</scope>
</reference>
<proteinExistence type="predicted"/>
<feature type="non-terminal residue" evidence="1">
    <location>
        <position position="84"/>
    </location>
</feature>
<evidence type="ECO:0000313" key="1">
    <source>
        <dbReference type="EMBL" id="KKK52305.1"/>
    </source>
</evidence>
<organism evidence="1">
    <name type="scientific">marine sediment metagenome</name>
    <dbReference type="NCBI Taxonomy" id="412755"/>
    <lineage>
        <taxon>unclassified sequences</taxon>
        <taxon>metagenomes</taxon>
        <taxon>ecological metagenomes</taxon>
    </lineage>
</organism>